<dbReference type="Pfam" id="PF00625">
    <property type="entry name" value="Guanylate_kin"/>
    <property type="match status" value="1"/>
</dbReference>
<dbReference type="PROSITE" id="PS50052">
    <property type="entry name" value="GUANYLATE_KINASE_2"/>
    <property type="match status" value="1"/>
</dbReference>
<feature type="compositionally biased region" description="Polar residues" evidence="4">
    <location>
        <begin position="1387"/>
        <end position="1404"/>
    </location>
</feature>
<dbReference type="InterPro" id="IPR001315">
    <property type="entry name" value="CARD"/>
</dbReference>
<keyword evidence="1 2" id="KW-0728">SH3 domain</keyword>
<feature type="domain" description="PDZ" evidence="7">
    <location>
        <begin position="1439"/>
        <end position="1519"/>
    </location>
</feature>
<dbReference type="Gene3D" id="1.10.533.10">
    <property type="entry name" value="Death Domain, Fas"/>
    <property type="match status" value="1"/>
</dbReference>
<feature type="region of interest" description="Disordered" evidence="4">
    <location>
        <begin position="907"/>
        <end position="1027"/>
    </location>
</feature>
<feature type="domain" description="Guanylate kinase-like" evidence="6">
    <location>
        <begin position="1689"/>
        <end position="1834"/>
    </location>
</feature>
<evidence type="ECO:0000256" key="2">
    <source>
        <dbReference type="PROSITE-ProRule" id="PRU00192"/>
    </source>
</evidence>
<feature type="region of interest" description="Disordered" evidence="4">
    <location>
        <begin position="97"/>
        <end position="136"/>
    </location>
</feature>
<evidence type="ECO:0000313" key="9">
    <source>
        <dbReference type="EMBL" id="CAH3150792.1"/>
    </source>
</evidence>
<dbReference type="SUPFAM" id="SSF50156">
    <property type="entry name" value="PDZ domain-like"/>
    <property type="match status" value="4"/>
</dbReference>
<feature type="coiled-coil region" evidence="3">
    <location>
        <begin position="255"/>
        <end position="388"/>
    </location>
</feature>
<feature type="compositionally biased region" description="Polar residues" evidence="4">
    <location>
        <begin position="121"/>
        <end position="136"/>
    </location>
</feature>
<feature type="coiled-coil region" evidence="3">
    <location>
        <begin position="512"/>
        <end position="592"/>
    </location>
</feature>
<feature type="compositionally biased region" description="Polar residues" evidence="4">
    <location>
        <begin position="981"/>
        <end position="992"/>
    </location>
</feature>
<dbReference type="SMART" id="SM00228">
    <property type="entry name" value="PDZ"/>
    <property type="match status" value="4"/>
</dbReference>
<dbReference type="SUPFAM" id="SSF47986">
    <property type="entry name" value="DEATH domain"/>
    <property type="match status" value="1"/>
</dbReference>
<evidence type="ECO:0000256" key="1">
    <source>
        <dbReference type="ARBA" id="ARBA00022443"/>
    </source>
</evidence>
<dbReference type="Pfam" id="PF00595">
    <property type="entry name" value="PDZ"/>
    <property type="match status" value="4"/>
</dbReference>
<dbReference type="Proteomes" id="UP001159428">
    <property type="component" value="Unassembled WGS sequence"/>
</dbReference>
<dbReference type="InterPro" id="IPR008144">
    <property type="entry name" value="Guanylate_kin-like_dom"/>
</dbReference>
<feature type="compositionally biased region" description="Low complexity" evidence="4">
    <location>
        <begin position="1240"/>
        <end position="1260"/>
    </location>
</feature>
<feature type="compositionally biased region" description="Low complexity" evidence="4">
    <location>
        <begin position="915"/>
        <end position="929"/>
    </location>
</feature>
<dbReference type="PANTHER" id="PTHR46360:SF1">
    <property type="entry name" value="DISKS LARGE HOMOLOG 5"/>
    <property type="match status" value="1"/>
</dbReference>
<sequence length="1848" mass="207916">MEEGYKKVIERNRDKFRRAVTVERLFSPLVVSNVVTSDEAQAIQSEHPTQRVDRLLDVIQRKDYEKFKKFCVVLETTYPYMLNCMFLAVDPPTSIASSHIRTDQGKTTDGDSDPPRHMQCPGSSRRANVGRSTSMTGHDLCKDRLHGLKNELKTVKRDLEKVTAQLHESEVERDAYRKLNDLKIGERLHIDNNSNVPIGNSQGSEREEEFIKLKKQYVECLKELEMLRYQHSEMTAKYDAVCQQCESGRKYKMLFQSLQRKFEESDLEREKLKQEYEEIVLLREREKIEHGEIRNNQKYEEFHSGNTSFDKYESHKKEFENLQDSHQDLRSKYNHMYKSYQNLETDYSTLKIRYEDLLHEQDSLIVERNGLKQQVEAAINKYDKAVKDREAALKTSYQVQQGREREREQVMTIQMKTAKDIAKLTEERNAALNEYQLVMSERDTVHQEIEKLHDELTNLQKTNESLQKDYSKLQNCLHDTQGELSLLMEEREQGSKEVFTLKESLSQAFSEKDSVDKELEKVHEEYEMLKQERNVARRERSEAIIHRDKILKECFEIRQKHQLVLKGENKEMDALKKQFEVLSNELTNALHDVEVVKARRDWAMSEKDKVIQDRDSLKIRFTKMQHERDRAVSDLAELLHESDAMKRKHGEVVAELLELRSHIEVQLNRENLSQELVSSRDSAIDSDSTEWETESVVLERMNLDDDLGIAIAGGRDTPAIPNDSSIVITNVAKGSIADGKLRVNDCVLKVNNIDLTNVEYCTAVQAISRGEVVNMTVKRKRCSGSRAVLHPVSLMLTNNKELGIRVDSTNHISSIMPGSVAAEEEAIAVGDKIITINGKSIENLTQPEVEQLLSMSLVSLTLQKLSSSSSRPQVLQSLLNEVNEKINRENNICREAELTRERITNSGSLNEFQMSQQGSSSAYYSGKSSPLPDDQISSTPESISEPAIHSLSSTPLCEVIGEKQTDSSDLSTEEGSAPHLVTTTAGSTSRPRTFQKIRSRTSQMFPSPLTKSPGLSMPFQKERPVPPMRSCSYMSAITSPPQGDLNNSSQEDNINAMSPPPVHYPSKSHVIPRKKKDSYFRNGSRPQSAPSVRNYQVAGSPVSSSFGRYSSHEDPLALTPPKSSISGPPVTVAVLRSTSVPYYTAKSHSVPSYGGVPAVSQQCLPVNCRSKQRNNKQQTHVHSAPRGRHSRQGSSHSTEGDERKTRHLSLYDFDPPSNAESKVYRISLPTSRSQRTPGYSNGSSSVSSTHSISSGHTTPVVIPSTPIVPGTEESPALAFDFSGQLASKEEDPLNIDYEPRRVFIEKKDTLGISIAAGCQGGVFVCSVNEGSVAARAGLKYGDQLLEYNGVNLRCATYEQAAMILKQSGNSVTILAQFNPEKFKETTESLSSQSEASTTCSTPVNKNKHSREGSSNTPPIRRNGGILPIIDNEPPGDLRYVFFTKSPSSLGFNIAGGNAMGIFVSEIQPDNEAISSSGLSVGDHILEFNGVDLTSVTAEQAMLELCKPSETVQILAQYNPAKFNSLRDQPGDSFYVRALFDRATNTKGDLNFKKGDILYVTDTMYNGHMGCWRACLVNEEDAQRREIGMVPSRMKAEQEILLRRSLALVHGDEYKLSGRRSFFRRSKKGTHGSSVNHSREGSDSATSITTSCTDLGIASYQTVEKLDSHIPRAVILFGPLVDALYEKLCEEVPYKFVQCKPEIVNLPEEKVEKGIADGTFVDYAWKGHQLSCTTMASIKQVTDKHCLLDVSPTAVERLHALQVYPIILFVKFKSPKHIRDHKDGRYVREKMSLRHAKELFESSSKMERELKHLFNGTVHGSNLSNVCSQIQEMVDEQQKKTVWVPLSSV</sequence>
<feature type="region of interest" description="Disordered" evidence="4">
    <location>
        <begin position="1040"/>
        <end position="1128"/>
    </location>
</feature>
<dbReference type="InterPro" id="IPR011029">
    <property type="entry name" value="DEATH-like_dom_sf"/>
</dbReference>
<dbReference type="Gene3D" id="6.10.250.3110">
    <property type="match status" value="1"/>
</dbReference>
<feature type="region of interest" description="Disordered" evidence="4">
    <location>
        <begin position="1171"/>
        <end position="1216"/>
    </location>
</feature>
<dbReference type="PROSITE" id="PS50002">
    <property type="entry name" value="SH3"/>
    <property type="match status" value="1"/>
</dbReference>
<feature type="domain" description="PDZ" evidence="7">
    <location>
        <begin position="1292"/>
        <end position="1379"/>
    </location>
</feature>
<feature type="domain" description="PDZ" evidence="7">
    <location>
        <begin position="695"/>
        <end position="767"/>
    </location>
</feature>
<dbReference type="EMBL" id="CALNXJ010000048">
    <property type="protein sequence ID" value="CAH3150792.1"/>
    <property type="molecule type" value="Genomic_DNA"/>
</dbReference>
<dbReference type="InterPro" id="IPR008145">
    <property type="entry name" value="GK/Ca_channel_bsu"/>
</dbReference>
<dbReference type="SUPFAM" id="SSF52540">
    <property type="entry name" value="P-loop containing nucleoside triphosphate hydrolases"/>
    <property type="match status" value="1"/>
</dbReference>
<protein>
    <recommendedName>
        <fullName evidence="11">Disks large homolog 5</fullName>
    </recommendedName>
</protein>
<keyword evidence="3" id="KW-0175">Coiled coil</keyword>
<dbReference type="Gene3D" id="2.30.42.10">
    <property type="match status" value="4"/>
</dbReference>
<feature type="domain" description="PDZ" evidence="7">
    <location>
        <begin position="791"/>
        <end position="868"/>
    </location>
</feature>
<evidence type="ECO:0000259" key="5">
    <source>
        <dbReference type="PROSITE" id="PS50002"/>
    </source>
</evidence>
<dbReference type="Gene3D" id="2.30.30.40">
    <property type="entry name" value="SH3 Domains"/>
    <property type="match status" value="1"/>
</dbReference>
<comment type="caution">
    <text evidence="9">The sequence shown here is derived from an EMBL/GenBank/DDBJ whole genome shotgun (WGS) entry which is preliminary data.</text>
</comment>
<feature type="compositionally biased region" description="Polar residues" evidence="4">
    <location>
        <begin position="1084"/>
        <end position="1094"/>
    </location>
</feature>
<organism evidence="9 10">
    <name type="scientific">Pocillopora meandrina</name>
    <dbReference type="NCBI Taxonomy" id="46732"/>
    <lineage>
        <taxon>Eukaryota</taxon>
        <taxon>Metazoa</taxon>
        <taxon>Cnidaria</taxon>
        <taxon>Anthozoa</taxon>
        <taxon>Hexacorallia</taxon>
        <taxon>Scleractinia</taxon>
        <taxon>Astrocoeniina</taxon>
        <taxon>Pocilloporidae</taxon>
        <taxon>Pocillopora</taxon>
    </lineage>
</organism>
<evidence type="ECO:0000259" key="6">
    <source>
        <dbReference type="PROSITE" id="PS50052"/>
    </source>
</evidence>
<feature type="region of interest" description="Disordered" evidence="4">
    <location>
        <begin position="1385"/>
        <end position="1427"/>
    </location>
</feature>
<dbReference type="PROSITE" id="PS50209">
    <property type="entry name" value="CARD"/>
    <property type="match status" value="1"/>
</dbReference>
<dbReference type="PANTHER" id="PTHR46360">
    <property type="entry name" value="DISKS LARGE HOMOLOG 5"/>
    <property type="match status" value="1"/>
</dbReference>
<proteinExistence type="predicted"/>
<feature type="region of interest" description="Disordered" evidence="4">
    <location>
        <begin position="1228"/>
        <end position="1260"/>
    </location>
</feature>
<feature type="region of interest" description="Disordered" evidence="4">
    <location>
        <begin position="1625"/>
        <end position="1645"/>
    </location>
</feature>
<evidence type="ECO:0000256" key="3">
    <source>
        <dbReference type="SAM" id="Coils"/>
    </source>
</evidence>
<dbReference type="InterPro" id="IPR027417">
    <property type="entry name" value="P-loop_NTPase"/>
</dbReference>
<evidence type="ECO:0008006" key="11">
    <source>
        <dbReference type="Google" id="ProtNLM"/>
    </source>
</evidence>
<dbReference type="Pfam" id="PF00619">
    <property type="entry name" value="CARD"/>
    <property type="match status" value="1"/>
</dbReference>
<gene>
    <name evidence="9" type="ORF">PMEA_00024943</name>
</gene>
<dbReference type="InterPro" id="IPR053004">
    <property type="entry name" value="MAGUK_Signaling_Regulators"/>
</dbReference>
<dbReference type="GO" id="GO:0005886">
    <property type="term" value="C:plasma membrane"/>
    <property type="evidence" value="ECO:0007669"/>
    <property type="project" value="TreeGrafter"/>
</dbReference>
<evidence type="ECO:0000259" key="7">
    <source>
        <dbReference type="PROSITE" id="PS50106"/>
    </source>
</evidence>
<dbReference type="Gene3D" id="3.40.50.300">
    <property type="entry name" value="P-loop containing nucleotide triphosphate hydrolases"/>
    <property type="match status" value="1"/>
</dbReference>
<keyword evidence="10" id="KW-1185">Reference proteome</keyword>
<dbReference type="CDD" id="cd01671">
    <property type="entry name" value="CARD"/>
    <property type="match status" value="1"/>
</dbReference>
<dbReference type="SMART" id="SM00072">
    <property type="entry name" value="GuKc"/>
    <property type="match status" value="1"/>
</dbReference>
<dbReference type="InterPro" id="IPR001452">
    <property type="entry name" value="SH3_domain"/>
</dbReference>
<feature type="domain" description="SH3" evidence="5">
    <location>
        <begin position="1530"/>
        <end position="1599"/>
    </location>
</feature>
<accession>A0AAU9XK55</accession>
<evidence type="ECO:0000259" key="8">
    <source>
        <dbReference type="PROSITE" id="PS50209"/>
    </source>
</evidence>
<feature type="compositionally biased region" description="Basic and acidic residues" evidence="4">
    <location>
        <begin position="100"/>
        <end position="116"/>
    </location>
</feature>
<evidence type="ECO:0000256" key="4">
    <source>
        <dbReference type="SAM" id="MobiDB-lite"/>
    </source>
</evidence>
<feature type="compositionally biased region" description="Polar residues" evidence="4">
    <location>
        <begin position="1040"/>
        <end position="1056"/>
    </location>
</feature>
<dbReference type="InterPro" id="IPR036028">
    <property type="entry name" value="SH3-like_dom_sf"/>
</dbReference>
<feature type="compositionally biased region" description="Polar residues" evidence="4">
    <location>
        <begin position="1228"/>
        <end position="1239"/>
    </location>
</feature>
<feature type="domain" description="CARD" evidence="8">
    <location>
        <begin position="1"/>
        <end position="89"/>
    </location>
</feature>
<name>A0AAU9XK55_9CNID</name>
<dbReference type="InterPro" id="IPR001478">
    <property type="entry name" value="PDZ"/>
</dbReference>
<dbReference type="SUPFAM" id="SSF50044">
    <property type="entry name" value="SH3-domain"/>
    <property type="match status" value="1"/>
</dbReference>
<reference evidence="9 10" key="1">
    <citation type="submission" date="2022-05" db="EMBL/GenBank/DDBJ databases">
        <authorList>
            <consortium name="Genoscope - CEA"/>
            <person name="William W."/>
        </authorList>
    </citation>
    <scope>NUCLEOTIDE SEQUENCE [LARGE SCALE GENOMIC DNA]</scope>
</reference>
<dbReference type="PROSITE" id="PS50106">
    <property type="entry name" value="PDZ"/>
    <property type="match status" value="4"/>
</dbReference>
<feature type="coiled-coil region" evidence="3">
    <location>
        <begin position="145"/>
        <end position="179"/>
    </location>
</feature>
<dbReference type="SMART" id="SM00326">
    <property type="entry name" value="SH3"/>
    <property type="match status" value="1"/>
</dbReference>
<dbReference type="GO" id="GO:0035331">
    <property type="term" value="P:negative regulation of hippo signaling"/>
    <property type="evidence" value="ECO:0007669"/>
    <property type="project" value="TreeGrafter"/>
</dbReference>
<evidence type="ECO:0000313" key="10">
    <source>
        <dbReference type="Proteomes" id="UP001159428"/>
    </source>
</evidence>
<dbReference type="GO" id="GO:0042981">
    <property type="term" value="P:regulation of apoptotic process"/>
    <property type="evidence" value="ECO:0007669"/>
    <property type="project" value="InterPro"/>
</dbReference>
<feature type="coiled-coil region" evidence="3">
    <location>
        <begin position="421"/>
        <end position="476"/>
    </location>
</feature>
<dbReference type="InterPro" id="IPR036034">
    <property type="entry name" value="PDZ_sf"/>
</dbReference>